<comment type="caution">
    <text evidence="2">The sequence shown here is derived from an EMBL/GenBank/DDBJ whole genome shotgun (WGS) entry which is preliminary data.</text>
</comment>
<evidence type="ECO:0000313" key="3">
    <source>
        <dbReference type="Proteomes" id="UP000588051"/>
    </source>
</evidence>
<gene>
    <name evidence="2" type="ORF">HV832_10690</name>
</gene>
<keyword evidence="3" id="KW-1185">Reference proteome</keyword>
<dbReference type="Proteomes" id="UP000588051">
    <property type="component" value="Unassembled WGS sequence"/>
</dbReference>
<dbReference type="AlphaFoldDB" id="A0A850QL75"/>
<name>A0A850QL75_9BURK</name>
<proteinExistence type="predicted"/>
<organism evidence="2 3">
    <name type="scientific">Undibacterium oligocarboniphilum</name>
    <dbReference type="NCBI Taxonomy" id="666702"/>
    <lineage>
        <taxon>Bacteria</taxon>
        <taxon>Pseudomonadati</taxon>
        <taxon>Pseudomonadota</taxon>
        <taxon>Betaproteobacteria</taxon>
        <taxon>Burkholderiales</taxon>
        <taxon>Oxalobacteraceae</taxon>
        <taxon>Undibacterium</taxon>
    </lineage>
</organism>
<dbReference type="InterPro" id="IPR036361">
    <property type="entry name" value="SAP_dom_sf"/>
</dbReference>
<dbReference type="Gene3D" id="1.10.720.30">
    <property type="entry name" value="SAP domain"/>
    <property type="match status" value="1"/>
</dbReference>
<dbReference type="RefSeq" id="WP_176803816.1">
    <property type="nucleotide sequence ID" value="NZ_JABXYJ010000005.1"/>
</dbReference>
<dbReference type="InterPro" id="IPR003034">
    <property type="entry name" value="SAP_dom"/>
</dbReference>
<sequence length="332" mass="37633">MFAFLKKIFITNVSSESVKETQLYSDNEWEFLVLNEFYSAKSYEKVLKSLPSEIRFVADQLIGNKELVKPPIEVQIDISFRVPDLKKILKNNEIPISGNKDILIQRLVSNNAALQCLGSLDIYQCSDNAKHSIDRWKNERALIEENYFEKVLSLVKVRKIEEAVDLTAEFKKRYPKISDLKASVSPLGINISKEKQCNLITLILSSNPKILSGYSEIDLEQLRVSTVIWQLGWTGQWIDKAMEGFSSICRFSSERSRMLLFIHARHTETISVFSNIKGGMRFRLSSKNGCENCAALDGKCVDLSEMPEIPNPDCCSDGCAILPTPLIYDGET</sequence>
<reference evidence="2 3" key="1">
    <citation type="submission" date="2020-06" db="EMBL/GenBank/DDBJ databases">
        <authorList>
            <person name="Qiu C."/>
            <person name="Liu Z."/>
        </authorList>
    </citation>
    <scope>NUCLEOTIDE SEQUENCE [LARGE SCALE GENOMIC DNA]</scope>
    <source>
        <strain evidence="2 3">EM 1</strain>
    </source>
</reference>
<dbReference type="SUPFAM" id="SSF68906">
    <property type="entry name" value="SAP domain"/>
    <property type="match status" value="1"/>
</dbReference>
<dbReference type="Pfam" id="PF02037">
    <property type="entry name" value="SAP"/>
    <property type="match status" value="1"/>
</dbReference>
<protein>
    <submittedName>
        <fullName evidence="2">SAP domain-containing protein</fullName>
    </submittedName>
</protein>
<evidence type="ECO:0000259" key="1">
    <source>
        <dbReference type="Pfam" id="PF02037"/>
    </source>
</evidence>
<dbReference type="EMBL" id="JABXYJ010000005">
    <property type="protein sequence ID" value="NVO78295.1"/>
    <property type="molecule type" value="Genomic_DNA"/>
</dbReference>
<accession>A0A850QL75</accession>
<evidence type="ECO:0000313" key="2">
    <source>
        <dbReference type="EMBL" id="NVO78295.1"/>
    </source>
</evidence>
<feature type="domain" description="SAP" evidence="1">
    <location>
        <begin position="79"/>
        <end position="108"/>
    </location>
</feature>